<dbReference type="STRING" id="56723.ENSLBEP00000033606"/>
<name>A0A3Q3GK15_9LABR</name>
<sequence>MKAILLLSVLALTAAADLADVKPVADVGAVADVEIVEDVEALADVAAAVPELQKDNQLEEDELHISEEEYAAMLDVAEIDSPIKERFFSCPSGWERYRSNCYYFVSSSYTWSGAESYCAGRGATMASASDLFEYTFLQSLTSRGGSQTAWMGGYYFQVISLSYINNKKYKYINQSVCNRSLNILYYNTVLYYIYGQTDVCGRFNLLCVHVCRTGGGWTRAASATPTGTLRTVTAATRAFTSRPHVSHNTVICHLKFHLSL</sequence>
<accession>A0A3Q3GK15</accession>
<dbReference type="PANTHER" id="PTHR45710:SF26">
    <property type="entry name" value="RH26557P"/>
    <property type="match status" value="1"/>
</dbReference>
<feature type="signal peptide" evidence="2">
    <location>
        <begin position="1"/>
        <end position="15"/>
    </location>
</feature>
<evidence type="ECO:0000313" key="5">
    <source>
        <dbReference type="Proteomes" id="UP000261660"/>
    </source>
</evidence>
<dbReference type="AlphaFoldDB" id="A0A3Q3GK15"/>
<keyword evidence="5" id="KW-1185">Reference proteome</keyword>
<comment type="subcellular location">
    <subcellularLocation>
        <location evidence="1">Cell membrane</location>
        <topology evidence="1">Single-pass type II membrane protein</topology>
    </subcellularLocation>
</comment>
<dbReference type="InterPro" id="IPR016187">
    <property type="entry name" value="CTDL_fold"/>
</dbReference>
<evidence type="ECO:0000259" key="3">
    <source>
        <dbReference type="PROSITE" id="PS50041"/>
    </source>
</evidence>
<dbReference type="Proteomes" id="UP000261660">
    <property type="component" value="Unplaced"/>
</dbReference>
<proteinExistence type="predicted"/>
<dbReference type="GO" id="GO:0005886">
    <property type="term" value="C:plasma membrane"/>
    <property type="evidence" value="ECO:0007669"/>
    <property type="project" value="UniProtKB-SubCell"/>
</dbReference>
<dbReference type="GeneTree" id="ENSGT00940000177492"/>
<keyword evidence="2" id="KW-0732">Signal</keyword>
<reference evidence="4" key="1">
    <citation type="submission" date="2025-08" db="UniProtKB">
        <authorList>
            <consortium name="Ensembl"/>
        </authorList>
    </citation>
    <scope>IDENTIFICATION</scope>
</reference>
<dbReference type="SMART" id="SM00034">
    <property type="entry name" value="CLECT"/>
    <property type="match status" value="1"/>
</dbReference>
<evidence type="ECO:0000256" key="2">
    <source>
        <dbReference type="SAM" id="SignalP"/>
    </source>
</evidence>
<dbReference type="SUPFAM" id="SSF56436">
    <property type="entry name" value="C-type lectin-like"/>
    <property type="match status" value="1"/>
</dbReference>
<organism evidence="4 5">
    <name type="scientific">Labrus bergylta</name>
    <name type="common">ballan wrasse</name>
    <dbReference type="NCBI Taxonomy" id="56723"/>
    <lineage>
        <taxon>Eukaryota</taxon>
        <taxon>Metazoa</taxon>
        <taxon>Chordata</taxon>
        <taxon>Craniata</taxon>
        <taxon>Vertebrata</taxon>
        <taxon>Euteleostomi</taxon>
        <taxon>Actinopterygii</taxon>
        <taxon>Neopterygii</taxon>
        <taxon>Teleostei</taxon>
        <taxon>Neoteleostei</taxon>
        <taxon>Acanthomorphata</taxon>
        <taxon>Eupercaria</taxon>
        <taxon>Labriformes</taxon>
        <taxon>Labridae</taxon>
        <taxon>Labrus</taxon>
    </lineage>
</organism>
<dbReference type="Ensembl" id="ENSLBET00000035077.1">
    <property type="protein sequence ID" value="ENSLBEP00000033606.1"/>
    <property type="gene ID" value="ENSLBEG00000025292.1"/>
</dbReference>
<dbReference type="PANTHER" id="PTHR45710">
    <property type="entry name" value="C-TYPE LECTIN DOMAIN-CONTAINING PROTEIN 180"/>
    <property type="match status" value="1"/>
</dbReference>
<protein>
    <submittedName>
        <fullName evidence="4">Ladderlectin-like</fullName>
    </submittedName>
</protein>
<evidence type="ECO:0000256" key="1">
    <source>
        <dbReference type="ARBA" id="ARBA00004401"/>
    </source>
</evidence>
<evidence type="ECO:0000313" key="4">
    <source>
        <dbReference type="Ensembl" id="ENSLBEP00000033606.1"/>
    </source>
</evidence>
<dbReference type="PROSITE" id="PS50041">
    <property type="entry name" value="C_TYPE_LECTIN_2"/>
    <property type="match status" value="1"/>
</dbReference>
<dbReference type="InParanoid" id="A0A3Q3GK15"/>
<dbReference type="InterPro" id="IPR050828">
    <property type="entry name" value="C-type_lectin/matrix_domain"/>
</dbReference>
<dbReference type="InterPro" id="IPR016186">
    <property type="entry name" value="C-type_lectin-like/link_sf"/>
</dbReference>
<dbReference type="Gene3D" id="3.10.100.10">
    <property type="entry name" value="Mannose-Binding Protein A, subunit A"/>
    <property type="match status" value="1"/>
</dbReference>
<reference evidence="4" key="2">
    <citation type="submission" date="2025-09" db="UniProtKB">
        <authorList>
            <consortium name="Ensembl"/>
        </authorList>
    </citation>
    <scope>IDENTIFICATION</scope>
</reference>
<feature type="chain" id="PRO_5018525447" evidence="2">
    <location>
        <begin position="16"/>
        <end position="260"/>
    </location>
</feature>
<dbReference type="InterPro" id="IPR001304">
    <property type="entry name" value="C-type_lectin-like"/>
</dbReference>
<feature type="domain" description="C-type lectin" evidence="3">
    <location>
        <begin position="97"/>
        <end position="217"/>
    </location>
</feature>